<keyword evidence="3" id="KW-1185">Reference proteome</keyword>
<evidence type="ECO:0000256" key="1">
    <source>
        <dbReference type="SAM" id="Phobius"/>
    </source>
</evidence>
<keyword evidence="1" id="KW-1133">Transmembrane helix</keyword>
<dbReference type="Proteomes" id="UP000218334">
    <property type="component" value="Unassembled WGS sequence"/>
</dbReference>
<protein>
    <submittedName>
        <fullName evidence="2">Uncharacterized protein</fullName>
    </submittedName>
</protein>
<gene>
    <name evidence="2" type="ORF">ARMSODRAFT_112632</name>
</gene>
<feature type="transmembrane region" description="Helical" evidence="1">
    <location>
        <begin position="49"/>
        <end position="67"/>
    </location>
</feature>
<dbReference type="EMBL" id="KZ293426">
    <property type="protein sequence ID" value="PBK70447.1"/>
    <property type="molecule type" value="Genomic_DNA"/>
</dbReference>
<name>A0A2H3C0T3_9AGAR</name>
<organism evidence="2 3">
    <name type="scientific">Armillaria solidipes</name>
    <dbReference type="NCBI Taxonomy" id="1076256"/>
    <lineage>
        <taxon>Eukaryota</taxon>
        <taxon>Fungi</taxon>
        <taxon>Dikarya</taxon>
        <taxon>Basidiomycota</taxon>
        <taxon>Agaricomycotina</taxon>
        <taxon>Agaricomycetes</taxon>
        <taxon>Agaricomycetidae</taxon>
        <taxon>Agaricales</taxon>
        <taxon>Marasmiineae</taxon>
        <taxon>Physalacriaceae</taxon>
        <taxon>Armillaria</taxon>
    </lineage>
</organism>
<keyword evidence="1" id="KW-0812">Transmembrane</keyword>
<dbReference type="AlphaFoldDB" id="A0A2H3C0T3"/>
<evidence type="ECO:0000313" key="3">
    <source>
        <dbReference type="Proteomes" id="UP000218334"/>
    </source>
</evidence>
<keyword evidence="1" id="KW-0472">Membrane</keyword>
<evidence type="ECO:0000313" key="2">
    <source>
        <dbReference type="EMBL" id="PBK70447.1"/>
    </source>
</evidence>
<accession>A0A2H3C0T3</accession>
<sequence>MKRSKGEADFSYLLGFEAFVVLTKLSFWLRSVAVGLPSQAWRNTYQRSILLIYLKALGGVFLPEWIIPRFSDVDFMEVFEHAVTRKNVPIQRSMVHNNSRAEFAGDEA</sequence>
<reference evidence="3" key="1">
    <citation type="journal article" date="2017" name="Nat. Ecol. Evol.">
        <title>Genome expansion and lineage-specific genetic innovations in the forest pathogenic fungi Armillaria.</title>
        <authorList>
            <person name="Sipos G."/>
            <person name="Prasanna A.N."/>
            <person name="Walter M.C."/>
            <person name="O'Connor E."/>
            <person name="Balint B."/>
            <person name="Krizsan K."/>
            <person name="Kiss B."/>
            <person name="Hess J."/>
            <person name="Varga T."/>
            <person name="Slot J."/>
            <person name="Riley R."/>
            <person name="Boka B."/>
            <person name="Rigling D."/>
            <person name="Barry K."/>
            <person name="Lee J."/>
            <person name="Mihaltcheva S."/>
            <person name="LaButti K."/>
            <person name="Lipzen A."/>
            <person name="Waldron R."/>
            <person name="Moloney N.M."/>
            <person name="Sperisen C."/>
            <person name="Kredics L."/>
            <person name="Vagvoelgyi C."/>
            <person name="Patrignani A."/>
            <person name="Fitzpatrick D."/>
            <person name="Nagy I."/>
            <person name="Doyle S."/>
            <person name="Anderson J.B."/>
            <person name="Grigoriev I.V."/>
            <person name="Gueldener U."/>
            <person name="Muensterkoetter M."/>
            <person name="Nagy L.G."/>
        </authorList>
    </citation>
    <scope>NUCLEOTIDE SEQUENCE [LARGE SCALE GENOMIC DNA]</scope>
    <source>
        <strain evidence="3">28-4</strain>
    </source>
</reference>
<feature type="transmembrane region" description="Helical" evidence="1">
    <location>
        <begin position="12"/>
        <end position="29"/>
    </location>
</feature>
<proteinExistence type="predicted"/>